<dbReference type="EMBL" id="CP011339">
    <property type="protein sequence ID" value="AKV66142.1"/>
    <property type="molecule type" value="Genomic_DNA"/>
</dbReference>
<proteinExistence type="predicted"/>
<dbReference type="AlphaFoldDB" id="A0A0K1RW70"/>
<evidence type="ECO:0000313" key="2">
    <source>
        <dbReference type="Proteomes" id="UP000068167"/>
    </source>
</evidence>
<evidence type="ECO:0000313" key="1">
    <source>
        <dbReference type="EMBL" id="AKV66142.1"/>
    </source>
</evidence>
<name>A0A0K1RW70_9CHRO</name>
<accession>A0A0K1RW70</accession>
<dbReference type="Proteomes" id="UP000068167">
    <property type="component" value="Chromosome"/>
</dbReference>
<dbReference type="KEGG" id="mpk:VL20_953"/>
<sequence>MNYELGSGEWEVGRPLRVRCGGRVNNSNLLNSEVKIETSEF</sequence>
<protein>
    <submittedName>
        <fullName evidence="1">Uncharacterized protein</fullName>
    </submittedName>
</protein>
<gene>
    <name evidence="1" type="ORF">VL20_953</name>
</gene>
<organism evidence="1 2">
    <name type="scientific">Microcystis panniformis FACHB-1757</name>
    <dbReference type="NCBI Taxonomy" id="1638788"/>
    <lineage>
        <taxon>Bacteria</taxon>
        <taxon>Bacillati</taxon>
        <taxon>Cyanobacteriota</taxon>
        <taxon>Cyanophyceae</taxon>
        <taxon>Oscillatoriophycideae</taxon>
        <taxon>Chroococcales</taxon>
        <taxon>Microcystaceae</taxon>
        <taxon>Microcystis</taxon>
    </lineage>
</organism>
<keyword evidence="2" id="KW-1185">Reference proteome</keyword>
<reference evidence="1 2" key="1">
    <citation type="journal article" date="2016" name="Stand. Genomic Sci.">
        <title>Complete genome sequence and genomic characterization of Microcystis panniformis FACHB 1757 by third-generation sequencing.</title>
        <authorList>
            <person name="Zhang J.Y."/>
            <person name="Guan R."/>
            <person name="Zhang H.J."/>
            <person name="Li H."/>
            <person name="Xiao P."/>
            <person name="Yu G.L."/>
            <person name="Du L."/>
            <person name="Cao D.M."/>
            <person name="Zhu B.C."/>
            <person name="Li R.H."/>
            <person name="Lu Z.H."/>
        </authorList>
    </citation>
    <scope>NUCLEOTIDE SEQUENCE [LARGE SCALE GENOMIC DNA]</scope>
    <source>
        <strain evidence="1 2">FACHB-1757</strain>
    </source>
</reference>